<gene>
    <name evidence="6" type="ORF">QYT958_LOCUS11043</name>
</gene>
<feature type="domain" description="Ig-like" evidence="4">
    <location>
        <begin position="674"/>
        <end position="754"/>
    </location>
</feature>
<evidence type="ECO:0000256" key="2">
    <source>
        <dbReference type="SAM" id="MobiDB-lite"/>
    </source>
</evidence>
<dbReference type="Pfam" id="PF13927">
    <property type="entry name" value="Ig_3"/>
    <property type="match status" value="4"/>
</dbReference>
<dbReference type="InterPro" id="IPR003599">
    <property type="entry name" value="Ig_sub"/>
</dbReference>
<proteinExistence type="predicted"/>
<dbReference type="GO" id="GO:0005886">
    <property type="term" value="C:plasma membrane"/>
    <property type="evidence" value="ECO:0007669"/>
    <property type="project" value="TreeGrafter"/>
</dbReference>
<evidence type="ECO:0000256" key="1">
    <source>
        <dbReference type="ARBA" id="ARBA00023319"/>
    </source>
</evidence>
<feature type="domain" description="Ig-like" evidence="4">
    <location>
        <begin position="579"/>
        <end position="668"/>
    </location>
</feature>
<dbReference type="GO" id="GO:0098632">
    <property type="term" value="F:cell-cell adhesion mediator activity"/>
    <property type="evidence" value="ECO:0007669"/>
    <property type="project" value="TreeGrafter"/>
</dbReference>
<dbReference type="PROSITE" id="PS50853">
    <property type="entry name" value="FN3"/>
    <property type="match status" value="2"/>
</dbReference>
<dbReference type="PROSITE" id="PS50835">
    <property type="entry name" value="IG_LIKE"/>
    <property type="match status" value="5"/>
</dbReference>
<keyword evidence="3" id="KW-0472">Membrane</keyword>
<dbReference type="SUPFAM" id="SSF50182">
    <property type="entry name" value="Sm-like ribonucleoproteins"/>
    <property type="match status" value="1"/>
</dbReference>
<dbReference type="Gene3D" id="2.60.40.10">
    <property type="entry name" value="Immunoglobulins"/>
    <property type="match status" value="7"/>
</dbReference>
<feature type="domain" description="Fibronectin type-III" evidence="5">
    <location>
        <begin position="759"/>
        <end position="855"/>
    </location>
</feature>
<feature type="domain" description="Ig-like" evidence="4">
    <location>
        <begin position="382"/>
        <end position="460"/>
    </location>
</feature>
<evidence type="ECO:0000313" key="6">
    <source>
        <dbReference type="EMBL" id="CAF4593194.1"/>
    </source>
</evidence>
<keyword evidence="1" id="KW-0393">Immunoglobulin domain</keyword>
<dbReference type="SMART" id="SM00060">
    <property type="entry name" value="FN3"/>
    <property type="match status" value="2"/>
</dbReference>
<dbReference type="SUPFAM" id="SSF49265">
    <property type="entry name" value="Fibronectin type III"/>
    <property type="match status" value="2"/>
</dbReference>
<dbReference type="EMBL" id="CAJOBR010001266">
    <property type="protein sequence ID" value="CAF4593194.1"/>
    <property type="molecule type" value="Genomic_DNA"/>
</dbReference>
<feature type="domain" description="Ig-like" evidence="4">
    <location>
        <begin position="495"/>
        <end position="572"/>
    </location>
</feature>
<feature type="region of interest" description="Disordered" evidence="2">
    <location>
        <begin position="162"/>
        <end position="186"/>
    </location>
</feature>
<evidence type="ECO:0000259" key="5">
    <source>
        <dbReference type="PROSITE" id="PS50853"/>
    </source>
</evidence>
<evidence type="ECO:0000313" key="7">
    <source>
        <dbReference type="Proteomes" id="UP000663848"/>
    </source>
</evidence>
<name>A0A821BCT9_9BILA</name>
<dbReference type="Gene3D" id="2.30.30.100">
    <property type="match status" value="1"/>
</dbReference>
<feature type="domain" description="Fibronectin type-III" evidence="5">
    <location>
        <begin position="873"/>
        <end position="974"/>
    </location>
</feature>
<dbReference type="Pfam" id="PF00041">
    <property type="entry name" value="fn3"/>
    <property type="match status" value="1"/>
</dbReference>
<keyword evidence="3" id="KW-0812">Transmembrane</keyword>
<dbReference type="SMART" id="SM00409">
    <property type="entry name" value="IG"/>
    <property type="match status" value="5"/>
</dbReference>
<dbReference type="PANTHER" id="PTHR10075:SF100">
    <property type="entry name" value="FASCICLIN-2"/>
    <property type="match status" value="1"/>
</dbReference>
<feature type="transmembrane region" description="Helical" evidence="3">
    <location>
        <begin position="983"/>
        <end position="1011"/>
    </location>
</feature>
<evidence type="ECO:0000259" key="4">
    <source>
        <dbReference type="PROSITE" id="PS50835"/>
    </source>
</evidence>
<dbReference type="InterPro" id="IPR036116">
    <property type="entry name" value="FN3_sf"/>
</dbReference>
<organism evidence="6 7">
    <name type="scientific">Rotaria socialis</name>
    <dbReference type="NCBI Taxonomy" id="392032"/>
    <lineage>
        <taxon>Eukaryota</taxon>
        <taxon>Metazoa</taxon>
        <taxon>Spiralia</taxon>
        <taxon>Gnathifera</taxon>
        <taxon>Rotifera</taxon>
        <taxon>Eurotatoria</taxon>
        <taxon>Bdelloidea</taxon>
        <taxon>Philodinida</taxon>
        <taxon>Philodinidae</taxon>
        <taxon>Rotaria</taxon>
    </lineage>
</organism>
<dbReference type="InterPro" id="IPR003961">
    <property type="entry name" value="FN3_dom"/>
</dbReference>
<dbReference type="CDD" id="cd00096">
    <property type="entry name" value="Ig"/>
    <property type="match status" value="2"/>
</dbReference>
<dbReference type="GO" id="GO:0030424">
    <property type="term" value="C:axon"/>
    <property type="evidence" value="ECO:0007669"/>
    <property type="project" value="TreeGrafter"/>
</dbReference>
<dbReference type="Proteomes" id="UP000663848">
    <property type="component" value="Unassembled WGS sequence"/>
</dbReference>
<sequence length="1236" mass="141022">MSENSNVRMSASSSSHLYSMPKRKVLPTVLNFMDGFRIVSNSNTKYNKSSADIFDLLRRAINERRRIEVLTRDCRGIYGILVGWLIVFDKHMNLIMSDVDEVFRRLTDGHDYLELGSKRQTIPLIKPETSTKKPTEVTNDFQTFRAQLANFLRNKKKQPVIAKPPRQTFIDEDDEDDDENDGHQQTCECHPENLLSMELLSINNLTVQRLSNTTKNIDTSSIETATILPTSKRAKKSIANYNLYYIYMHSSVLSNSLQLIINVICLLSSSSSRKIIDSQTGNENVLDCQINRTRWTLPSILQWYRSINNYTIPIASQFNDYPVHIEDSFVNKYSLLSNGSLKIENIELNDNDTFECRLILIDRGLLDVKEKYFLTLRVNERPRFINLSNSIQIAVQYSTVNLNCQIYGIPNPTVTWYKVIQKREQTIDEENLQLLGLLLFIRYSFTLQNVDDSMAGKYRCVGKNRLGFIQNDFQLLIRGSIYWRHFPENRTVKINDSITLKCEGQSSEPLQYQWLKDEVSLSDTISLQDRIRTYSDGLLSINNIEPSDHGSYVCKISTSNSTSIRSKQALITVKYPPIPSLSRQATNITLIEGSLGVCPCLLDAYPPIQSVSWYRNGRSIRIESKGGAYTINSEYSLLIKSADTRDNGEYFCRAQNSEGFGRDSTPFYVLIKEPIQFISKPDSIYYVNEKSQLILPCVAVGKPQPTIKWFKDSIELEEINENLTLEYIEKTDHGLYRCQASNEYTTTNTSTFIVVENITPQAPVNVQYKQISSNILLSWEPGYDGGRIQHFIIWYRVIKTKKGHWNQIRVLPNNATEFLLFDLTLQQTYELTIVGENDFGLGTFSPIVSVYINNHQDLSIGYFYYSNTTNFVRPLSPTGLHLSYSGTNLYITWNHPNPVESSIKIAYYVIQWRSSIVFNNQQSQQSIVIQYPSRSFTLKDIKQSKYIIQVISYSQEGTYSTPIESDIQIQFNAILAYRGSRHLLVSIFCFLTLLTVATLCICAFFTVRYYYYRRSYPKDLGTDLKLLYWCCPSIQSRLNDCSRMEPDRYNTNLLTSNDSQTSPVYMAQQQITSQIIANSLRSSSPSDSFNDSSVSVAKISTIPRCRTSTLSNTAVETPQLTYRFISTENSNVVVSSPLTFAAVSITNEDNKMTSFFQPISAGDLSPVSYGEIEGRKNSSRLPLEAVPELSELTLPNSRYSFTPSVSSTNNVANQSHSVQPSPVLITFDSSSLKRRS</sequence>
<dbReference type="GO" id="GO:0007411">
    <property type="term" value="P:axon guidance"/>
    <property type="evidence" value="ECO:0007669"/>
    <property type="project" value="TreeGrafter"/>
</dbReference>
<accession>A0A821BCT9</accession>
<dbReference type="GO" id="GO:0070593">
    <property type="term" value="P:dendrite self-avoidance"/>
    <property type="evidence" value="ECO:0007669"/>
    <property type="project" value="TreeGrafter"/>
</dbReference>
<dbReference type="SMART" id="SM00408">
    <property type="entry name" value="IGc2"/>
    <property type="match status" value="4"/>
</dbReference>
<reference evidence="6" key="1">
    <citation type="submission" date="2021-02" db="EMBL/GenBank/DDBJ databases">
        <authorList>
            <person name="Nowell W R."/>
        </authorList>
    </citation>
    <scope>NUCLEOTIDE SEQUENCE</scope>
</reference>
<feature type="compositionally biased region" description="Acidic residues" evidence="2">
    <location>
        <begin position="170"/>
        <end position="180"/>
    </location>
</feature>
<dbReference type="CDD" id="cd00063">
    <property type="entry name" value="FN3"/>
    <property type="match status" value="1"/>
</dbReference>
<dbReference type="InterPro" id="IPR036179">
    <property type="entry name" value="Ig-like_dom_sf"/>
</dbReference>
<comment type="caution">
    <text evidence="6">The sequence shown here is derived from an EMBL/GenBank/DDBJ whole genome shotgun (WGS) entry which is preliminary data.</text>
</comment>
<evidence type="ECO:0000256" key="3">
    <source>
        <dbReference type="SAM" id="Phobius"/>
    </source>
</evidence>
<dbReference type="InterPro" id="IPR013783">
    <property type="entry name" value="Ig-like_fold"/>
</dbReference>
<dbReference type="InterPro" id="IPR007110">
    <property type="entry name" value="Ig-like_dom"/>
</dbReference>
<dbReference type="SUPFAM" id="SSF48726">
    <property type="entry name" value="Immunoglobulin"/>
    <property type="match status" value="5"/>
</dbReference>
<dbReference type="AlphaFoldDB" id="A0A821BCT9"/>
<dbReference type="GO" id="GO:0007156">
    <property type="term" value="P:homophilic cell adhesion via plasma membrane adhesion molecules"/>
    <property type="evidence" value="ECO:0007669"/>
    <property type="project" value="TreeGrafter"/>
</dbReference>
<dbReference type="PANTHER" id="PTHR10075">
    <property type="entry name" value="BASIGIN RELATED"/>
    <property type="match status" value="1"/>
</dbReference>
<feature type="domain" description="Ig-like" evidence="4">
    <location>
        <begin position="281"/>
        <end position="358"/>
    </location>
</feature>
<keyword evidence="3" id="KW-1133">Transmembrane helix</keyword>
<protein>
    <submittedName>
        <fullName evidence="6">Uncharacterized protein</fullName>
    </submittedName>
</protein>
<dbReference type="InterPro" id="IPR003598">
    <property type="entry name" value="Ig_sub2"/>
</dbReference>
<dbReference type="InterPro" id="IPR010920">
    <property type="entry name" value="LSM_dom_sf"/>
</dbReference>